<organism evidence="1 2">
    <name type="scientific">Senna tora</name>
    <dbReference type="NCBI Taxonomy" id="362788"/>
    <lineage>
        <taxon>Eukaryota</taxon>
        <taxon>Viridiplantae</taxon>
        <taxon>Streptophyta</taxon>
        <taxon>Embryophyta</taxon>
        <taxon>Tracheophyta</taxon>
        <taxon>Spermatophyta</taxon>
        <taxon>Magnoliopsida</taxon>
        <taxon>eudicotyledons</taxon>
        <taxon>Gunneridae</taxon>
        <taxon>Pentapetalae</taxon>
        <taxon>rosids</taxon>
        <taxon>fabids</taxon>
        <taxon>Fabales</taxon>
        <taxon>Fabaceae</taxon>
        <taxon>Caesalpinioideae</taxon>
        <taxon>Cassia clade</taxon>
        <taxon>Senna</taxon>
    </lineage>
</organism>
<dbReference type="Proteomes" id="UP000634136">
    <property type="component" value="Unassembled WGS sequence"/>
</dbReference>
<evidence type="ECO:0000313" key="2">
    <source>
        <dbReference type="Proteomes" id="UP000634136"/>
    </source>
</evidence>
<dbReference type="InterPro" id="IPR027417">
    <property type="entry name" value="P-loop_NTPase"/>
</dbReference>
<accession>A0A835C8X7</accession>
<dbReference type="EMBL" id="JAAIUW010000004">
    <property type="protein sequence ID" value="KAF7835241.1"/>
    <property type="molecule type" value="Genomic_DNA"/>
</dbReference>
<dbReference type="AlphaFoldDB" id="A0A835C8X7"/>
<proteinExistence type="predicted"/>
<comment type="caution">
    <text evidence="1">The sequence shown here is derived from an EMBL/GenBank/DDBJ whole genome shotgun (WGS) entry which is preliminary data.</text>
</comment>
<dbReference type="SUPFAM" id="SSF52540">
    <property type="entry name" value="P-loop containing nucleoside triphosphate hydrolases"/>
    <property type="match status" value="1"/>
</dbReference>
<protein>
    <submittedName>
        <fullName evidence="1">DEAD-box ATP-dependent RNA helicase 18</fullName>
    </submittedName>
</protein>
<reference evidence="1" key="1">
    <citation type="submission" date="2020-09" db="EMBL/GenBank/DDBJ databases">
        <title>Genome-Enabled Discovery of Anthraquinone Biosynthesis in Senna tora.</title>
        <authorList>
            <person name="Kang S.-H."/>
            <person name="Pandey R.P."/>
            <person name="Lee C.-M."/>
            <person name="Sim J.-S."/>
            <person name="Jeong J.-T."/>
            <person name="Choi B.-S."/>
            <person name="Jung M."/>
            <person name="Ginzburg D."/>
            <person name="Zhao K."/>
            <person name="Won S.Y."/>
            <person name="Oh T.-J."/>
            <person name="Yu Y."/>
            <person name="Kim N.-H."/>
            <person name="Lee O.R."/>
            <person name="Lee T.-H."/>
            <person name="Bashyal P."/>
            <person name="Kim T.-S."/>
            <person name="Lee W.-H."/>
            <person name="Kawkins C."/>
            <person name="Kim C.-K."/>
            <person name="Kim J.S."/>
            <person name="Ahn B.O."/>
            <person name="Rhee S.Y."/>
            <person name="Sohng J.K."/>
        </authorList>
    </citation>
    <scope>NUCLEOTIDE SEQUENCE</scope>
    <source>
        <tissue evidence="1">Leaf</tissue>
    </source>
</reference>
<keyword evidence="2" id="KW-1185">Reference proteome</keyword>
<dbReference type="GO" id="GO:0004386">
    <property type="term" value="F:helicase activity"/>
    <property type="evidence" value="ECO:0007669"/>
    <property type="project" value="UniProtKB-KW"/>
</dbReference>
<dbReference type="OrthoDB" id="7396459at2759"/>
<sequence length="63" mass="7033">MDSDFPDKALTSMRFSEMNLQLFEPVFEVLSELGFELCMPVQAATIPLLYNFKDVVVDAANGS</sequence>
<gene>
    <name evidence="1" type="ORF">G2W53_010100</name>
</gene>
<dbReference type="Gene3D" id="3.40.50.300">
    <property type="entry name" value="P-loop containing nucleotide triphosphate hydrolases"/>
    <property type="match status" value="1"/>
</dbReference>
<keyword evidence="1" id="KW-0347">Helicase</keyword>
<keyword evidence="1" id="KW-0067">ATP-binding</keyword>
<name>A0A835C8X7_9FABA</name>
<evidence type="ECO:0000313" key="1">
    <source>
        <dbReference type="EMBL" id="KAF7835241.1"/>
    </source>
</evidence>
<keyword evidence="1" id="KW-0378">Hydrolase</keyword>
<keyword evidence="1" id="KW-0547">Nucleotide-binding</keyword>